<evidence type="ECO:0000256" key="21">
    <source>
        <dbReference type="ARBA" id="ARBA00023288"/>
    </source>
</evidence>
<evidence type="ECO:0000313" key="29">
    <source>
        <dbReference type="Proteomes" id="UP000504615"/>
    </source>
</evidence>
<dbReference type="FunFam" id="1.25.50.20:FF:000001">
    <property type="entry name" value="Aminopeptidase"/>
    <property type="match status" value="1"/>
</dbReference>
<evidence type="ECO:0000256" key="8">
    <source>
        <dbReference type="ARBA" id="ARBA00022622"/>
    </source>
</evidence>
<evidence type="ECO:0000256" key="14">
    <source>
        <dbReference type="ARBA" id="ARBA00022833"/>
    </source>
</evidence>
<dbReference type="InterPro" id="IPR050344">
    <property type="entry name" value="Peptidase_M1_aminopeptidases"/>
</dbReference>
<dbReference type="GO" id="GO:0016285">
    <property type="term" value="F:alanyl aminopeptidase activity"/>
    <property type="evidence" value="ECO:0007669"/>
    <property type="project" value="UniProtKB-EC"/>
</dbReference>
<keyword evidence="17" id="KW-0482">Metalloprotease</keyword>
<evidence type="ECO:0000256" key="22">
    <source>
        <dbReference type="PIRSR" id="PIRSR634016-1"/>
    </source>
</evidence>
<evidence type="ECO:0000259" key="28">
    <source>
        <dbReference type="Pfam" id="PF17900"/>
    </source>
</evidence>
<gene>
    <name evidence="30" type="primary">LOC105423408</name>
</gene>
<dbReference type="Gene3D" id="1.25.50.20">
    <property type="match status" value="2"/>
</dbReference>
<keyword evidence="7" id="KW-1003">Cell membrane</keyword>
<keyword evidence="19" id="KW-1015">Disulfide bond</keyword>
<dbReference type="Gene3D" id="2.60.40.1730">
    <property type="entry name" value="tricorn interacting facor f3 domain"/>
    <property type="match status" value="2"/>
</dbReference>
<comment type="subcellular location">
    <subcellularLocation>
        <location evidence="3">Cell membrane</location>
        <topology evidence="3">Lipid-anchor</topology>
        <topology evidence="3">GPI-anchor</topology>
    </subcellularLocation>
    <subcellularLocation>
        <location evidence="2">Membrane</location>
        <topology evidence="2">Single-pass type II membrane protein</topology>
    </subcellularLocation>
</comment>
<evidence type="ECO:0000256" key="15">
    <source>
        <dbReference type="ARBA" id="ARBA00022968"/>
    </source>
</evidence>
<dbReference type="InterPro" id="IPR042097">
    <property type="entry name" value="Aminopeptidase_N-like_N_sf"/>
</dbReference>
<evidence type="ECO:0000256" key="3">
    <source>
        <dbReference type="ARBA" id="ARBA00004609"/>
    </source>
</evidence>
<keyword evidence="18" id="KW-0472">Membrane</keyword>
<evidence type="ECO:0000256" key="17">
    <source>
        <dbReference type="ARBA" id="ARBA00023049"/>
    </source>
</evidence>
<dbReference type="GO" id="GO:0008270">
    <property type="term" value="F:zinc ion binding"/>
    <property type="evidence" value="ECO:0007669"/>
    <property type="project" value="InterPro"/>
</dbReference>
<feature type="site" description="Transition state stabilizer" evidence="24">
    <location>
        <position position="1240"/>
    </location>
</feature>
<dbReference type="InterPro" id="IPR045357">
    <property type="entry name" value="Aminopeptidase_N-like_N"/>
</dbReference>
<feature type="domain" description="Aminopeptidase N-like N-terminal" evidence="28">
    <location>
        <begin position="54"/>
        <end position="236"/>
    </location>
</feature>
<dbReference type="FunFam" id="1.10.390.10:FF:000019">
    <property type="entry name" value="Aminopeptidase"/>
    <property type="match status" value="2"/>
</dbReference>
<dbReference type="OrthoDB" id="10031169at2759"/>
<evidence type="ECO:0000256" key="9">
    <source>
        <dbReference type="ARBA" id="ARBA00022670"/>
    </source>
</evidence>
<evidence type="ECO:0000256" key="20">
    <source>
        <dbReference type="ARBA" id="ARBA00023180"/>
    </source>
</evidence>
<keyword evidence="8" id="KW-0336">GPI-anchor</keyword>
<evidence type="ECO:0000256" key="16">
    <source>
        <dbReference type="ARBA" id="ARBA00022989"/>
    </source>
</evidence>
<dbReference type="GO" id="GO:0042277">
    <property type="term" value="F:peptide binding"/>
    <property type="evidence" value="ECO:0007669"/>
    <property type="project" value="TreeGrafter"/>
</dbReference>
<keyword evidence="29" id="KW-1185">Reference proteome</keyword>
<keyword evidence="15" id="KW-0735">Signal-anchor</keyword>
<dbReference type="GeneID" id="105423408"/>
<keyword evidence="9" id="KW-0645">Protease</keyword>
<dbReference type="Gene3D" id="1.10.390.10">
    <property type="entry name" value="Neutral Protease Domain 2"/>
    <property type="match status" value="2"/>
</dbReference>
<dbReference type="GO" id="GO:0006508">
    <property type="term" value="P:proteolysis"/>
    <property type="evidence" value="ECO:0007669"/>
    <property type="project" value="UniProtKB-KW"/>
</dbReference>
<keyword evidence="16" id="KW-1133">Transmembrane helix</keyword>
<dbReference type="SUPFAM" id="SSF63737">
    <property type="entry name" value="Leukotriene A4 hydrolase N-terminal domain"/>
    <property type="match status" value="2"/>
</dbReference>
<evidence type="ECO:0000256" key="10">
    <source>
        <dbReference type="ARBA" id="ARBA00022692"/>
    </source>
</evidence>
<feature type="binding site" evidence="23">
    <location>
        <position position="1158"/>
    </location>
    <ligand>
        <name>Zn(2+)</name>
        <dbReference type="ChEBI" id="CHEBI:29105"/>
        <note>catalytic</note>
    </ligand>
</feature>
<evidence type="ECO:0000256" key="23">
    <source>
        <dbReference type="PIRSR" id="PIRSR634016-3"/>
    </source>
</evidence>
<evidence type="ECO:0000256" key="5">
    <source>
        <dbReference type="ARBA" id="ARBA00012564"/>
    </source>
</evidence>
<comment type="catalytic activity">
    <reaction evidence="1">
        <text>Release of an N-terminal amino acid, Xaa-|-Yaa- from a peptide, amide or arylamide. Xaa is preferably Ala, but may be most amino acids including Pro (slow action). When a terminal hydrophobic residue is followed by a prolyl residue, the two may be released as an intact Xaa-Pro dipeptide.</text>
        <dbReference type="EC" id="3.4.11.2"/>
    </reaction>
</comment>
<evidence type="ECO:0000256" key="12">
    <source>
        <dbReference type="ARBA" id="ARBA00022729"/>
    </source>
</evidence>
<evidence type="ECO:0000256" key="1">
    <source>
        <dbReference type="ARBA" id="ARBA00000098"/>
    </source>
</evidence>
<keyword evidence="13" id="KW-0378">Hydrolase</keyword>
<evidence type="ECO:0000256" key="24">
    <source>
        <dbReference type="PIRSR" id="PIRSR634016-4"/>
    </source>
</evidence>
<dbReference type="GO" id="GO:0070006">
    <property type="term" value="F:metalloaminopeptidase activity"/>
    <property type="evidence" value="ECO:0007669"/>
    <property type="project" value="TreeGrafter"/>
</dbReference>
<keyword evidence="10" id="KW-0812">Transmembrane</keyword>
<evidence type="ECO:0000256" key="19">
    <source>
        <dbReference type="ARBA" id="ARBA00023157"/>
    </source>
</evidence>
<feature type="domain" description="ERAP1-like C-terminal" evidence="27">
    <location>
        <begin position="1384"/>
        <end position="1705"/>
    </location>
</feature>
<dbReference type="InterPro" id="IPR027268">
    <property type="entry name" value="Peptidase_M4/M1_CTD_sf"/>
</dbReference>
<keyword evidence="11 23" id="KW-0479">Metal-binding</keyword>
<dbReference type="RefSeq" id="XP_011631454.1">
    <property type="nucleotide sequence ID" value="XM_011633152.1"/>
</dbReference>
<dbReference type="Pfam" id="PF17900">
    <property type="entry name" value="Peptidase_M1_N"/>
    <property type="match status" value="2"/>
</dbReference>
<dbReference type="Proteomes" id="UP000504615">
    <property type="component" value="Unplaced"/>
</dbReference>
<dbReference type="GO" id="GO:0043171">
    <property type="term" value="P:peptide catabolic process"/>
    <property type="evidence" value="ECO:0007669"/>
    <property type="project" value="TreeGrafter"/>
</dbReference>
<dbReference type="InterPro" id="IPR034016">
    <property type="entry name" value="M1_APN-typ"/>
</dbReference>
<dbReference type="FunFam" id="2.60.40.1910:FF:000008">
    <property type="entry name" value="Aminopeptidase"/>
    <property type="match status" value="2"/>
</dbReference>
<feature type="binding site" evidence="23">
    <location>
        <position position="1177"/>
    </location>
    <ligand>
        <name>Zn(2+)</name>
        <dbReference type="ChEBI" id="CHEBI:29105"/>
        <note>catalytic</note>
    </ligand>
</feature>
<comment type="similarity">
    <text evidence="4">Belongs to the peptidase M1 family.</text>
</comment>
<evidence type="ECO:0000256" key="4">
    <source>
        <dbReference type="ARBA" id="ARBA00010136"/>
    </source>
</evidence>
<name>A0A6I9VU10_9HYME</name>
<dbReference type="KEGG" id="pbar:105423408"/>
<dbReference type="Pfam" id="PF01433">
    <property type="entry name" value="Peptidase_M1"/>
    <property type="match status" value="2"/>
</dbReference>
<accession>A0A6I9VU10</accession>
<dbReference type="InterPro" id="IPR001930">
    <property type="entry name" value="Peptidase_M1"/>
</dbReference>
<feature type="domain" description="ERAP1-like C-terminal" evidence="27">
    <location>
        <begin position="571"/>
        <end position="843"/>
    </location>
</feature>
<sequence length="1734" mass="200901">MKIFRKHLFLCTLITLLNGNVADKSSFHDDTLMQNENYKQNDKSINYKLSTIIKPISYDIKLIPKLKDDFKFKGYATITALVKRTTNHVTLHVGNIEIESVSINSYNNKRFSYKYDNVTEKYTISNPKPFRKGKIIQINFKYNGILTDDMIGFYKSSYFDENEEIKWLATTKFQKIYARHAFPCFDEPSLKAKFTFHIARDENYICLSNMPLAKSEKAPDGKIWDTFEETVPMSSYTVAFVISEFQSLKKDNFTVWAKPFVINQAKYALDIGAAALRVFGDTFQQKYDLPKMDMIAIPDFIAGATENWGLVTYRESQMLYDEKESSALAQQTVATTVVHELAHMWFGNLITPVWWSYFWISEAFATYFSYFGTAEIEQSWNMMEQIVVDEHQSALITDGLESAPPMTRNALTKTQIENAGGTITYAKGGSIVRMMSLTFGINGFVAALQDYIQTNKEEGLGHPDALWKAVQNQVDREHSTFNYPVKTIMDSWTTKAGYPVVSVNINDDGVANLTQERFFLRNLKKTPTNVTWYIPLTFATQSNPDFSNTIPKYWLDNEKTTAEFKINPEEWAIFNVQSSGFYRVNYDDRGWQRIFDFLKSDKFEEIHVLNRAAIVDDLLNLGRARYQNNELVLDRLLYLKRETNYLPFKAAFNGLEYFNKRFTESTEHDLFKTYILSLISNIRSELGYEDREHDDRLTVLLRQYVNNWACKLDDEECITIYTNKFKKWKANASDRINSNERTTAYCVAIRHGTSEDWEFLWNEYFNSNYVADQMVILKALGCSQNTTILEKYLKYAITSYEISRIRNQDSRSVFAAVYNSGLLGAEYVLDFVDKYHKEIEKYSDISTESEDKQDDDPIDYRLPTDIKPISYDIKLIPNLQDDFKFKGYATIKAVVKRATNNITLHVGNTIEIESVAITLYDNIKLSSTYDNITEKYTITSSKIFKNNRLIQISFEYNGILSDKMVGFYRSSYFDENGQIKWLAASKFQKIYARQAFPCFDEPSFKAKFTLHVARDENYISLSNMPLAKSEKTAPDGKIWDTFEETVPMSPYLVAFVISDFKSLKLNNFRVWSKPSTVNQAKYALDIGTAALELFTDMFQQRYVLPKMDMIAIPDFVAGAMENWGLVTYRETQMLYDEKESSALAQQRVASVVVHELAHMWFGNLITPEWWSYLWLSEAFARYFQYFGTAELEKSWHMKEQFVVDQFQSALITDGLESSLPMTRNASTKSQILETGGTIIYAKGASIVRMMSLIFGSNVFKTALQDYISNNKEKGLGHPDTLWNAIKGQLETQRSSNIPVKAIMDTWTTQSGYPVVSVNINDDGVVNLSQERFFLRNLNNTSTNVTWYVPLTFATQSNPDFSNTVPKYWFNTEKTTAQFKINPEWAIFNLQSSGFYRVNYDDRGWQRIFDFLKSDKFDEIHVLNRAAIIDDLLSLGRAGYQNNDLVLDRLLYLKRETNYLPFKAALNGLGYFNKRFAGSAEHNLFKRYVLSLIDNIRSKLGYEDHENDDRLTVLLRQEVNKWACNFNDDDCVAIYIKKFSQWRANPTDRIKVNERTAAYCVAIRYGSSSEDWEFLWNEYFNSNYVADQMVILNALGCSQNTTILEKYLKYAITRYEISRIRNQDSKSVFAAVYNSGLLGAEFVLDFVDKYYKEIEKYFGEQSAIATILKGVSQHLSSPELINKFEEFINNHKQNLASIQKSLKSSLRVAKYELEWYKINSPSMIRWLQKYNRIAY</sequence>
<dbReference type="GO" id="GO:0098552">
    <property type="term" value="C:side of membrane"/>
    <property type="evidence" value="ECO:0007669"/>
    <property type="project" value="UniProtKB-KW"/>
</dbReference>
<evidence type="ECO:0000256" key="2">
    <source>
        <dbReference type="ARBA" id="ARBA00004606"/>
    </source>
</evidence>
<dbReference type="GO" id="GO:0005886">
    <property type="term" value="C:plasma membrane"/>
    <property type="evidence" value="ECO:0007669"/>
    <property type="project" value="UniProtKB-SubCell"/>
</dbReference>
<feature type="active site" description="Proton acceptor" evidence="22">
    <location>
        <position position="1155"/>
    </location>
</feature>
<protein>
    <recommendedName>
        <fullName evidence="6">Aminopeptidase N</fullName>
        <ecNumber evidence="5">3.4.11.2</ecNumber>
    </recommendedName>
</protein>
<feature type="domain" description="Peptidase M1 membrane alanine aminopeptidase" evidence="26">
    <location>
        <begin position="1082"/>
        <end position="1306"/>
    </location>
</feature>
<evidence type="ECO:0000256" key="25">
    <source>
        <dbReference type="SAM" id="SignalP"/>
    </source>
</evidence>
<dbReference type="CDD" id="cd09601">
    <property type="entry name" value="M1_APN-Q_like"/>
    <property type="match status" value="2"/>
</dbReference>
<keyword evidence="20" id="KW-0325">Glycoprotein</keyword>
<feature type="binding site" evidence="23">
    <location>
        <position position="1154"/>
    </location>
    <ligand>
        <name>Zn(2+)</name>
        <dbReference type="ChEBI" id="CHEBI:29105"/>
        <note>catalytic</note>
    </ligand>
</feature>
<dbReference type="InterPro" id="IPR024571">
    <property type="entry name" value="ERAP1-like_C_dom"/>
</dbReference>
<dbReference type="FunFam" id="2.60.40.1730:FF:000012">
    <property type="entry name" value="Aminopeptidase N"/>
    <property type="match status" value="1"/>
</dbReference>
<dbReference type="PANTHER" id="PTHR11533:SF290">
    <property type="entry name" value="AMINOPEPTIDASE"/>
    <property type="match status" value="1"/>
</dbReference>
<proteinExistence type="inferred from homology"/>
<dbReference type="EC" id="3.4.11.2" evidence="5"/>
<comment type="cofactor">
    <cofactor evidence="23">
        <name>Zn(2+)</name>
        <dbReference type="ChEBI" id="CHEBI:29105"/>
    </cofactor>
    <text evidence="23">Binds 1 zinc ion per subunit.</text>
</comment>
<evidence type="ECO:0000313" key="30">
    <source>
        <dbReference type="RefSeq" id="XP_011631454.1"/>
    </source>
</evidence>
<evidence type="ECO:0000256" key="13">
    <source>
        <dbReference type="ARBA" id="ARBA00022801"/>
    </source>
</evidence>
<feature type="signal peptide" evidence="25">
    <location>
        <begin position="1"/>
        <end position="22"/>
    </location>
</feature>
<evidence type="ECO:0000259" key="26">
    <source>
        <dbReference type="Pfam" id="PF01433"/>
    </source>
</evidence>
<organism evidence="29 30">
    <name type="scientific">Pogonomyrmex barbatus</name>
    <name type="common">red harvester ant</name>
    <dbReference type="NCBI Taxonomy" id="144034"/>
    <lineage>
        <taxon>Eukaryota</taxon>
        <taxon>Metazoa</taxon>
        <taxon>Ecdysozoa</taxon>
        <taxon>Arthropoda</taxon>
        <taxon>Hexapoda</taxon>
        <taxon>Insecta</taxon>
        <taxon>Pterygota</taxon>
        <taxon>Neoptera</taxon>
        <taxon>Endopterygota</taxon>
        <taxon>Hymenoptera</taxon>
        <taxon>Apocrita</taxon>
        <taxon>Aculeata</taxon>
        <taxon>Formicoidea</taxon>
        <taxon>Formicidae</taxon>
        <taxon>Myrmicinae</taxon>
        <taxon>Pogonomyrmex</taxon>
    </lineage>
</organism>
<evidence type="ECO:0000256" key="18">
    <source>
        <dbReference type="ARBA" id="ARBA00023136"/>
    </source>
</evidence>
<evidence type="ECO:0000256" key="6">
    <source>
        <dbReference type="ARBA" id="ARBA00015611"/>
    </source>
</evidence>
<dbReference type="GO" id="GO:0005737">
    <property type="term" value="C:cytoplasm"/>
    <property type="evidence" value="ECO:0007669"/>
    <property type="project" value="TreeGrafter"/>
</dbReference>
<dbReference type="PANTHER" id="PTHR11533">
    <property type="entry name" value="PROTEASE M1 ZINC METALLOPROTEASE"/>
    <property type="match status" value="1"/>
</dbReference>
<keyword evidence="21" id="KW-0449">Lipoprotein</keyword>
<evidence type="ECO:0000256" key="7">
    <source>
        <dbReference type="ARBA" id="ARBA00022475"/>
    </source>
</evidence>
<dbReference type="Pfam" id="PF11838">
    <property type="entry name" value="ERAP1_C"/>
    <property type="match status" value="2"/>
</dbReference>
<dbReference type="SUPFAM" id="SSF55486">
    <property type="entry name" value="Metalloproteases ('zincins'), catalytic domain"/>
    <property type="match status" value="2"/>
</dbReference>
<feature type="chain" id="PRO_5027062461" description="Aminopeptidase N" evidence="25">
    <location>
        <begin position="23"/>
        <end position="1734"/>
    </location>
</feature>
<reference evidence="30" key="1">
    <citation type="submission" date="2025-08" db="UniProtKB">
        <authorList>
            <consortium name="RefSeq"/>
        </authorList>
    </citation>
    <scope>IDENTIFICATION</scope>
</reference>
<dbReference type="Gene3D" id="2.60.40.1910">
    <property type="match status" value="2"/>
</dbReference>
<evidence type="ECO:0000259" key="27">
    <source>
        <dbReference type="Pfam" id="PF11838"/>
    </source>
</evidence>
<keyword evidence="12 25" id="KW-0732">Signal</keyword>
<dbReference type="GO" id="GO:0005615">
    <property type="term" value="C:extracellular space"/>
    <property type="evidence" value="ECO:0007669"/>
    <property type="project" value="TreeGrafter"/>
</dbReference>
<dbReference type="FunFam" id="2.60.40.1730:FF:000013">
    <property type="entry name" value="Aminopeptidase"/>
    <property type="match status" value="1"/>
</dbReference>
<dbReference type="PRINTS" id="PR00756">
    <property type="entry name" value="ALADIPTASE"/>
</dbReference>
<keyword evidence="14 23" id="KW-0862">Zinc</keyword>
<dbReference type="InterPro" id="IPR014782">
    <property type="entry name" value="Peptidase_M1_dom"/>
</dbReference>
<evidence type="ECO:0000256" key="11">
    <source>
        <dbReference type="ARBA" id="ARBA00022723"/>
    </source>
</evidence>
<feature type="domain" description="Aminopeptidase N-like N-terminal" evidence="28">
    <location>
        <begin position="867"/>
        <end position="1052"/>
    </location>
</feature>
<feature type="domain" description="Peptidase M1 membrane alanine aminopeptidase" evidence="26">
    <location>
        <begin position="267"/>
        <end position="492"/>
    </location>
</feature>